<feature type="transmembrane region" description="Helical" evidence="1">
    <location>
        <begin position="137"/>
        <end position="158"/>
    </location>
</feature>
<dbReference type="Proteomes" id="UP000320707">
    <property type="component" value="Unassembled WGS sequence"/>
</dbReference>
<dbReference type="AlphaFoldDB" id="A0A559KXJ4"/>
<organism evidence="2 3">
    <name type="scientific">Fusarium oxysporum f. sp. cubense</name>
    <dbReference type="NCBI Taxonomy" id="61366"/>
    <lineage>
        <taxon>Eukaryota</taxon>
        <taxon>Fungi</taxon>
        <taxon>Dikarya</taxon>
        <taxon>Ascomycota</taxon>
        <taxon>Pezizomycotina</taxon>
        <taxon>Sordariomycetes</taxon>
        <taxon>Hypocreomycetidae</taxon>
        <taxon>Hypocreales</taxon>
        <taxon>Nectriaceae</taxon>
        <taxon>Fusarium</taxon>
        <taxon>Fusarium oxysporum species complex</taxon>
    </lineage>
</organism>
<gene>
    <name evidence="2" type="ORF">Focb16_v016514</name>
</gene>
<sequence length="231" mass="25731">MLEAVGDLDDTGVWKSITVSDPSSNTTVLLQATLYMTSFQAQGMENIATRTTPRLAEPSLVWDPPTAKCNTKTVLQQLGTTTSEIPIAQRRTFHFASPLRRKQPNSLVSGDSMETNDGIYSADWDPLYAGMVNSAQFSIFSVLVVVMTHLILVLLVILMSRLSGVPGRFQKVWASISQLLRSVTEDWIREADTVDDKIVELWLNDLGLHNVLLGIEYVQCRVYLVNKQKVS</sequence>
<keyword evidence="1" id="KW-0812">Transmembrane</keyword>
<protein>
    <submittedName>
        <fullName evidence="2">Uncharacterized protein</fullName>
    </submittedName>
</protein>
<keyword evidence="1" id="KW-0472">Membrane</keyword>
<evidence type="ECO:0000313" key="2">
    <source>
        <dbReference type="EMBL" id="TVY64924.1"/>
    </source>
</evidence>
<accession>A0A559KXJ4</accession>
<keyword evidence="1" id="KW-1133">Transmembrane helix</keyword>
<proteinExistence type="predicted"/>
<dbReference type="EMBL" id="SRMI01000008">
    <property type="protein sequence ID" value="TVY64924.1"/>
    <property type="molecule type" value="Genomic_DNA"/>
</dbReference>
<evidence type="ECO:0000313" key="3">
    <source>
        <dbReference type="Proteomes" id="UP000320707"/>
    </source>
</evidence>
<name>A0A559KXJ4_FUSOC</name>
<evidence type="ECO:0000256" key="1">
    <source>
        <dbReference type="SAM" id="Phobius"/>
    </source>
</evidence>
<comment type="caution">
    <text evidence="2">The sequence shown here is derived from an EMBL/GenBank/DDBJ whole genome shotgun (WGS) entry which is preliminary data.</text>
</comment>
<reference evidence="2 3" key="1">
    <citation type="journal article" date="2019" name="Microbiol. Resour. Announc.">
        <title>High-quality draft genome sequence of Fusarium oxysporum f. sp. cubense strain 160527, a causal agent of Panama disease.</title>
        <authorList>
            <person name="Asai S."/>
            <person name="Ayukawa Y."/>
            <person name="Gan P."/>
            <person name="Masuda S."/>
            <person name="Komatsu K."/>
            <person name="Shirasu K."/>
            <person name="Arie T."/>
        </authorList>
    </citation>
    <scope>NUCLEOTIDE SEQUENCE [LARGE SCALE GENOMIC DNA]</scope>
    <source>
        <strain evidence="2 3">160527</strain>
    </source>
</reference>